<evidence type="ECO:0000313" key="13">
    <source>
        <dbReference type="Proteomes" id="UP000762676"/>
    </source>
</evidence>
<feature type="region of interest" description="Disordered" evidence="10">
    <location>
        <begin position="29"/>
        <end position="56"/>
    </location>
</feature>
<evidence type="ECO:0000256" key="2">
    <source>
        <dbReference type="ARBA" id="ARBA00022723"/>
    </source>
</evidence>
<dbReference type="SUPFAM" id="SSF57716">
    <property type="entry name" value="Glucocorticoid receptor-like (DNA-binding domain)"/>
    <property type="match status" value="2"/>
</dbReference>
<dbReference type="InterPro" id="IPR050453">
    <property type="entry name" value="LIM_Homeobox_TF"/>
</dbReference>
<keyword evidence="2 9" id="KW-0479">Metal-binding</keyword>
<keyword evidence="7 12" id="KW-0371">Homeobox</keyword>
<dbReference type="PROSITE" id="PS00478">
    <property type="entry name" value="LIM_DOMAIN_1"/>
    <property type="match status" value="1"/>
</dbReference>
<gene>
    <name evidence="12" type="ORF">ElyMa_000280500</name>
</gene>
<keyword evidence="4 9" id="KW-0862">Zinc</keyword>
<keyword evidence="13" id="KW-1185">Reference proteome</keyword>
<evidence type="ECO:0000256" key="4">
    <source>
        <dbReference type="ARBA" id="ARBA00022833"/>
    </source>
</evidence>
<feature type="region of interest" description="Disordered" evidence="10">
    <location>
        <begin position="170"/>
        <end position="191"/>
    </location>
</feature>
<dbReference type="PANTHER" id="PTHR24208:SF166">
    <property type="entry name" value="LIM HOMEOBOX TRANSCRIPTION FACTOR 1 ALPHA, ISOFORM B"/>
    <property type="match status" value="1"/>
</dbReference>
<evidence type="ECO:0000256" key="6">
    <source>
        <dbReference type="ARBA" id="ARBA00023125"/>
    </source>
</evidence>
<evidence type="ECO:0000256" key="10">
    <source>
        <dbReference type="SAM" id="MobiDB-lite"/>
    </source>
</evidence>
<dbReference type="EMBL" id="BMAT01000560">
    <property type="protein sequence ID" value="GFR68517.1"/>
    <property type="molecule type" value="Genomic_DNA"/>
</dbReference>
<evidence type="ECO:0000256" key="5">
    <source>
        <dbReference type="ARBA" id="ARBA00023038"/>
    </source>
</evidence>
<evidence type="ECO:0000256" key="9">
    <source>
        <dbReference type="PROSITE-ProRule" id="PRU00125"/>
    </source>
</evidence>
<protein>
    <submittedName>
        <fullName evidence="12">Lmx1 LIM homeobox protein</fullName>
    </submittedName>
</protein>
<accession>A0AAV4F5L8</accession>
<dbReference type="GO" id="GO:0000981">
    <property type="term" value="F:DNA-binding transcription factor activity, RNA polymerase II-specific"/>
    <property type="evidence" value="ECO:0007669"/>
    <property type="project" value="TreeGrafter"/>
</dbReference>
<dbReference type="SMART" id="SM00132">
    <property type="entry name" value="LIM"/>
    <property type="match status" value="1"/>
</dbReference>
<dbReference type="PANTHER" id="PTHR24208">
    <property type="entry name" value="LIM/HOMEOBOX PROTEIN LHX"/>
    <property type="match status" value="1"/>
</dbReference>
<dbReference type="AlphaFoldDB" id="A0AAV4F5L8"/>
<dbReference type="CDD" id="cd09371">
    <property type="entry name" value="LIM1_Lmx1b"/>
    <property type="match status" value="1"/>
</dbReference>
<evidence type="ECO:0000256" key="1">
    <source>
        <dbReference type="ARBA" id="ARBA00004123"/>
    </source>
</evidence>
<feature type="compositionally biased region" description="Polar residues" evidence="10">
    <location>
        <begin position="173"/>
        <end position="184"/>
    </location>
</feature>
<evidence type="ECO:0000256" key="7">
    <source>
        <dbReference type="ARBA" id="ARBA00023155"/>
    </source>
</evidence>
<comment type="caution">
    <text evidence="12">The sequence shown here is derived from an EMBL/GenBank/DDBJ whole genome shotgun (WGS) entry which is preliminary data.</text>
</comment>
<dbReference type="InterPro" id="IPR001781">
    <property type="entry name" value="Znf_LIM"/>
</dbReference>
<keyword evidence="8" id="KW-0539">Nucleus</keyword>
<evidence type="ECO:0000256" key="8">
    <source>
        <dbReference type="ARBA" id="ARBA00023242"/>
    </source>
</evidence>
<comment type="subcellular location">
    <subcellularLocation>
        <location evidence="1">Nucleus</location>
    </subcellularLocation>
</comment>
<evidence type="ECO:0000313" key="12">
    <source>
        <dbReference type="EMBL" id="GFR68517.1"/>
    </source>
</evidence>
<evidence type="ECO:0000256" key="3">
    <source>
        <dbReference type="ARBA" id="ARBA00022737"/>
    </source>
</evidence>
<feature type="domain" description="LIM zinc-binding" evidence="11">
    <location>
        <begin position="69"/>
        <end position="128"/>
    </location>
</feature>
<dbReference type="GO" id="GO:0030182">
    <property type="term" value="P:neuron differentiation"/>
    <property type="evidence" value="ECO:0007669"/>
    <property type="project" value="TreeGrafter"/>
</dbReference>
<dbReference type="Gene3D" id="2.10.110.10">
    <property type="entry name" value="Cysteine Rich Protein"/>
    <property type="match status" value="1"/>
</dbReference>
<proteinExistence type="predicted"/>
<organism evidence="12 13">
    <name type="scientific">Elysia marginata</name>
    <dbReference type="NCBI Taxonomy" id="1093978"/>
    <lineage>
        <taxon>Eukaryota</taxon>
        <taxon>Metazoa</taxon>
        <taxon>Spiralia</taxon>
        <taxon>Lophotrochozoa</taxon>
        <taxon>Mollusca</taxon>
        <taxon>Gastropoda</taxon>
        <taxon>Heterobranchia</taxon>
        <taxon>Euthyneura</taxon>
        <taxon>Panpulmonata</taxon>
        <taxon>Sacoglossa</taxon>
        <taxon>Placobranchoidea</taxon>
        <taxon>Plakobranchidae</taxon>
        <taxon>Elysia</taxon>
    </lineage>
</organism>
<sequence>MMSMMGIPTSKIQSHVAVFTLKGDDTLKSTMGGREQGVPVLTNTTTPPSSNGGGPGCGTPVSAPCGGREVCAGCGAPIADRYLLKVLDESWHEACLQCSLCRVPLSGSCFSRDRKLYCRHDYDNSLQLTLNSSHTHKLKHRPYTAIFVFSLRLATNDSILAPGLANDFRTDSNKSSPDSPSELNLTDAPRL</sequence>
<evidence type="ECO:0000259" key="11">
    <source>
        <dbReference type="PROSITE" id="PS50023"/>
    </source>
</evidence>
<keyword evidence="6 12" id="KW-0238">DNA-binding</keyword>
<dbReference type="PROSITE" id="PS50023">
    <property type="entry name" value="LIM_DOMAIN_2"/>
    <property type="match status" value="1"/>
</dbReference>
<name>A0AAV4F5L8_9GAST</name>
<dbReference type="FunFam" id="2.10.110.10:FF:000006">
    <property type="entry name" value="LIM homeobox transcription factor 1-beta"/>
    <property type="match status" value="1"/>
</dbReference>
<dbReference type="GO" id="GO:0005634">
    <property type="term" value="C:nucleus"/>
    <property type="evidence" value="ECO:0007669"/>
    <property type="project" value="UniProtKB-SubCell"/>
</dbReference>
<keyword evidence="3" id="KW-0677">Repeat</keyword>
<feature type="compositionally biased region" description="Low complexity" evidence="10">
    <location>
        <begin position="37"/>
        <end position="50"/>
    </location>
</feature>
<dbReference type="GO" id="GO:0046872">
    <property type="term" value="F:metal ion binding"/>
    <property type="evidence" value="ECO:0007669"/>
    <property type="project" value="UniProtKB-KW"/>
</dbReference>
<dbReference type="GO" id="GO:0000977">
    <property type="term" value="F:RNA polymerase II transcription regulatory region sequence-specific DNA binding"/>
    <property type="evidence" value="ECO:0007669"/>
    <property type="project" value="TreeGrafter"/>
</dbReference>
<keyword evidence="5 9" id="KW-0440">LIM domain</keyword>
<dbReference type="Pfam" id="PF00412">
    <property type="entry name" value="LIM"/>
    <property type="match status" value="1"/>
</dbReference>
<dbReference type="Proteomes" id="UP000762676">
    <property type="component" value="Unassembled WGS sequence"/>
</dbReference>
<reference evidence="12 13" key="1">
    <citation type="journal article" date="2021" name="Elife">
        <title>Chloroplast acquisition without the gene transfer in kleptoplastic sea slugs, Plakobranchus ocellatus.</title>
        <authorList>
            <person name="Maeda T."/>
            <person name="Takahashi S."/>
            <person name="Yoshida T."/>
            <person name="Shimamura S."/>
            <person name="Takaki Y."/>
            <person name="Nagai Y."/>
            <person name="Toyoda A."/>
            <person name="Suzuki Y."/>
            <person name="Arimoto A."/>
            <person name="Ishii H."/>
            <person name="Satoh N."/>
            <person name="Nishiyama T."/>
            <person name="Hasebe M."/>
            <person name="Maruyama T."/>
            <person name="Minagawa J."/>
            <person name="Obokata J."/>
            <person name="Shigenobu S."/>
        </authorList>
    </citation>
    <scope>NUCLEOTIDE SEQUENCE [LARGE SCALE GENOMIC DNA]</scope>
</reference>